<dbReference type="EMBL" id="WHUT02000001">
    <property type="protein sequence ID" value="NUB42754.1"/>
    <property type="molecule type" value="Genomic_DNA"/>
</dbReference>
<evidence type="ECO:0000313" key="1">
    <source>
        <dbReference type="EMBL" id="NUB42754.1"/>
    </source>
</evidence>
<evidence type="ECO:0000313" key="2">
    <source>
        <dbReference type="Proteomes" id="UP000484076"/>
    </source>
</evidence>
<organism evidence="1 2">
    <name type="scientific">Fertoeibacter niger</name>
    <dbReference type="NCBI Taxonomy" id="2656921"/>
    <lineage>
        <taxon>Bacteria</taxon>
        <taxon>Pseudomonadati</taxon>
        <taxon>Pseudomonadota</taxon>
        <taxon>Alphaproteobacteria</taxon>
        <taxon>Rhodobacterales</taxon>
        <taxon>Paracoccaceae</taxon>
        <taxon>Fertoeibacter</taxon>
    </lineage>
</organism>
<sequence length="121" mass="13204">MRDSSCESSVVADGARVAVGDSFAALPVSVHSAAFSMLCDRRAVAADPFREEDMQRLATVPAYRALANEWGYDAPRKLAVLQERLWRVLDRQNDGDVRRAIGWLDALPTSGMVALARKLAG</sequence>
<dbReference type="AlphaFoldDB" id="A0A8X8KJ27"/>
<protein>
    <submittedName>
        <fullName evidence="1">Uncharacterized protein</fullName>
    </submittedName>
</protein>
<name>A0A8X8KJ27_9RHOB</name>
<proteinExistence type="predicted"/>
<dbReference type="RefSeq" id="WP_152823463.1">
    <property type="nucleotide sequence ID" value="NZ_WHUT02000001.1"/>
</dbReference>
<gene>
    <name evidence="1" type="ORF">GEU84_000010</name>
</gene>
<reference evidence="1" key="1">
    <citation type="submission" date="2020-05" db="EMBL/GenBank/DDBJ databases">
        <title>Fertoebacter nigrum gen. nov., sp. nov., a new member of the family Rhodobacteraceae.</title>
        <authorList>
            <person name="Szuroczki S."/>
            <person name="Abbaszade G."/>
            <person name="Buni D."/>
            <person name="Schumann P."/>
            <person name="Toth E."/>
        </authorList>
    </citation>
    <scope>NUCLEOTIDE SEQUENCE</scope>
    <source>
        <strain evidence="1">RG-N-1a</strain>
    </source>
</reference>
<comment type="caution">
    <text evidence="1">The sequence shown here is derived from an EMBL/GenBank/DDBJ whole genome shotgun (WGS) entry which is preliminary data.</text>
</comment>
<dbReference type="Proteomes" id="UP000484076">
    <property type="component" value="Unassembled WGS sequence"/>
</dbReference>
<keyword evidence="2" id="KW-1185">Reference proteome</keyword>
<accession>A0A8X8KJ27</accession>